<dbReference type="AlphaFoldDB" id="A0A4R8T024"/>
<feature type="region of interest" description="Disordered" evidence="1">
    <location>
        <begin position="201"/>
        <end position="235"/>
    </location>
</feature>
<dbReference type="RefSeq" id="WP_134080891.1">
    <property type="nucleotide sequence ID" value="NZ_PECL01000002.1"/>
</dbReference>
<evidence type="ECO:0000313" key="2">
    <source>
        <dbReference type="EMBL" id="TEA09212.1"/>
    </source>
</evidence>
<name>A0A4R8T024_9MYCO</name>
<protein>
    <recommendedName>
        <fullName evidence="4">Replication protein</fullName>
    </recommendedName>
</protein>
<dbReference type="EMBL" id="PECL01000002">
    <property type="protein sequence ID" value="TEA09212.1"/>
    <property type="molecule type" value="Genomic_DNA"/>
</dbReference>
<gene>
    <name evidence="2" type="ORF">CCUG60884_00202</name>
</gene>
<proteinExistence type="predicted"/>
<dbReference type="Proteomes" id="UP000294604">
    <property type="component" value="Unassembled WGS sequence"/>
</dbReference>
<evidence type="ECO:0000313" key="3">
    <source>
        <dbReference type="Proteomes" id="UP000294604"/>
    </source>
</evidence>
<sequence length="368" mass="39060">MKTGTSQGKAHPGVDAQHLDDIFVSDGLASADSATEQQSTDDDKKYLSLSEWIAKNGSVPATVVVVARPRWVSLIADWTHADHGSALCGQYKVAARTFMTIATAFAHHCDGSTGRNIAVTNATIAEQTGFSTRLVRTVRRILAVAGWAVEAARGVGHAGGRFNRPSVWHLTMPRPAKEAPATQSTGLRNVVDKTRCGSADFHPLRSSSVENKSSVDQYSPSARGARATRSKPKKFTTGGVAAPLVAHRLADQLATRCRGLDHGHIGALVQALAASHLDLGAWTGAELKSALDLAGQAARGGRGLTWPSQIRRPGAFLAWRLRDLPPRPQRVYVPPPVEAPAPRVALSAAGLAAKAAAFAVLKARQLRR</sequence>
<organism evidence="2 3">
    <name type="scientific">Mycobacteroides salmoniphilum</name>
    <dbReference type="NCBI Taxonomy" id="404941"/>
    <lineage>
        <taxon>Bacteria</taxon>
        <taxon>Bacillati</taxon>
        <taxon>Actinomycetota</taxon>
        <taxon>Actinomycetes</taxon>
        <taxon>Mycobacteriales</taxon>
        <taxon>Mycobacteriaceae</taxon>
        <taxon>Mycobacteroides</taxon>
    </lineage>
</organism>
<feature type="compositionally biased region" description="Polar residues" evidence="1">
    <location>
        <begin position="205"/>
        <end position="220"/>
    </location>
</feature>
<evidence type="ECO:0008006" key="4">
    <source>
        <dbReference type="Google" id="ProtNLM"/>
    </source>
</evidence>
<accession>A0A4R8T024</accession>
<comment type="caution">
    <text evidence="2">The sequence shown here is derived from an EMBL/GenBank/DDBJ whole genome shotgun (WGS) entry which is preliminary data.</text>
</comment>
<reference evidence="2 3" key="1">
    <citation type="journal article" date="2019" name="Sci. Rep.">
        <title>Extended insight into the Mycobacterium chelonae-abscessus complex through whole genome sequencing of Mycobacterium salmoniphilum outbreak and Mycobacterium salmoniphilum-like strains.</title>
        <authorList>
            <person name="Behra P.R.K."/>
            <person name="Das S."/>
            <person name="Pettersson B.M.F."/>
            <person name="Shirreff L."/>
            <person name="DuCote T."/>
            <person name="Jacobsson K.G."/>
            <person name="Ennis D.G."/>
            <person name="Kirsebom L.A."/>
        </authorList>
    </citation>
    <scope>NUCLEOTIDE SEQUENCE [LARGE SCALE GENOMIC DNA]</scope>
    <source>
        <strain evidence="2 3">CCUG 60884</strain>
    </source>
</reference>
<evidence type="ECO:0000256" key="1">
    <source>
        <dbReference type="SAM" id="MobiDB-lite"/>
    </source>
</evidence>